<feature type="region of interest" description="Disordered" evidence="3">
    <location>
        <begin position="471"/>
        <end position="494"/>
    </location>
</feature>
<dbReference type="InterPro" id="IPR008937">
    <property type="entry name" value="Ras-like_GEF"/>
</dbReference>
<accession>A0A267EU85</accession>
<protein>
    <recommendedName>
        <fullName evidence="4">Ras-GEF domain-containing protein</fullName>
    </recommendedName>
</protein>
<dbReference type="PANTHER" id="PTHR23113">
    <property type="entry name" value="GUANINE NUCLEOTIDE EXCHANGE FACTOR"/>
    <property type="match status" value="1"/>
</dbReference>
<dbReference type="Pfam" id="PF00617">
    <property type="entry name" value="RasGEF"/>
    <property type="match status" value="1"/>
</dbReference>
<feature type="compositionally biased region" description="Low complexity" evidence="3">
    <location>
        <begin position="473"/>
        <end position="484"/>
    </location>
</feature>
<proteinExistence type="predicted"/>
<feature type="region of interest" description="Disordered" evidence="3">
    <location>
        <begin position="321"/>
        <end position="361"/>
    </location>
</feature>
<dbReference type="PROSITE" id="PS50009">
    <property type="entry name" value="RASGEF_CAT"/>
    <property type="match status" value="1"/>
</dbReference>
<dbReference type="GO" id="GO:0005886">
    <property type="term" value="C:plasma membrane"/>
    <property type="evidence" value="ECO:0007669"/>
    <property type="project" value="TreeGrafter"/>
</dbReference>
<evidence type="ECO:0000313" key="5">
    <source>
        <dbReference type="EMBL" id="PAA64457.1"/>
    </source>
</evidence>
<dbReference type="InterPro" id="IPR023578">
    <property type="entry name" value="Ras_GEF_dom_sf"/>
</dbReference>
<organism evidence="5 6">
    <name type="scientific">Macrostomum lignano</name>
    <dbReference type="NCBI Taxonomy" id="282301"/>
    <lineage>
        <taxon>Eukaryota</taxon>
        <taxon>Metazoa</taxon>
        <taxon>Spiralia</taxon>
        <taxon>Lophotrochozoa</taxon>
        <taxon>Platyhelminthes</taxon>
        <taxon>Rhabditophora</taxon>
        <taxon>Macrostomorpha</taxon>
        <taxon>Macrostomida</taxon>
        <taxon>Macrostomidae</taxon>
        <taxon>Macrostomum</taxon>
    </lineage>
</organism>
<dbReference type="AlphaFoldDB" id="A0A267EU85"/>
<dbReference type="InterPro" id="IPR001895">
    <property type="entry name" value="RASGEF_cat_dom"/>
</dbReference>
<name>A0A267EU85_9PLAT</name>
<dbReference type="Gene3D" id="1.10.840.10">
    <property type="entry name" value="Ras guanine-nucleotide exchange factors catalytic domain"/>
    <property type="match status" value="1"/>
</dbReference>
<gene>
    <name evidence="5" type="ORF">BOX15_Mlig001407g1</name>
</gene>
<dbReference type="PANTHER" id="PTHR23113:SF224">
    <property type="entry name" value="RAP GUANINE NUCLEOTIDE EXCHANGE FACTOR 1"/>
    <property type="match status" value="1"/>
</dbReference>
<evidence type="ECO:0000256" key="1">
    <source>
        <dbReference type="ARBA" id="ARBA00022658"/>
    </source>
</evidence>
<keyword evidence="1 2" id="KW-0344">Guanine-nucleotide releasing factor</keyword>
<dbReference type="EMBL" id="NIVC01001749">
    <property type="protein sequence ID" value="PAA64457.1"/>
    <property type="molecule type" value="Genomic_DNA"/>
</dbReference>
<evidence type="ECO:0000259" key="4">
    <source>
        <dbReference type="PROSITE" id="PS50009"/>
    </source>
</evidence>
<comment type="caution">
    <text evidence="5">The sequence shown here is derived from an EMBL/GenBank/DDBJ whole genome shotgun (WGS) entry which is preliminary data.</text>
</comment>
<feature type="domain" description="Ras-GEF" evidence="4">
    <location>
        <begin position="701"/>
        <end position="939"/>
    </location>
</feature>
<dbReference type="SMART" id="SM00147">
    <property type="entry name" value="RasGEF"/>
    <property type="match status" value="1"/>
</dbReference>
<evidence type="ECO:0000256" key="2">
    <source>
        <dbReference type="PROSITE-ProRule" id="PRU00168"/>
    </source>
</evidence>
<evidence type="ECO:0000313" key="6">
    <source>
        <dbReference type="Proteomes" id="UP000215902"/>
    </source>
</evidence>
<dbReference type="OrthoDB" id="25179at2759"/>
<dbReference type="Proteomes" id="UP000215902">
    <property type="component" value="Unassembled WGS sequence"/>
</dbReference>
<sequence>MSSPVLLRSSAPWSDDAKYAMTKLEQHCNAILATLTYLKRVCLTRAAQSQLESVQYLLISQHGEMTTSVKLLCQDLYRKQSSQFESQLLAANSSLASLCSSLDRRIHLAVRFGDQFDLEDNSLNDWTRLMADYRETISSIIDACRSPRVETHSRERLRSSLPSELEGLHVAGSESEDENKVNELVDAAGSQLRSTLVFMEPSDSESACAAPANTSRLLRSSSPASSAASSDSSSSSGASSLVANASSTLAIAPNDKGDDEAELNNRSEDSTQTEEEVTEEFVKVDGVLYKRRILRRRRQKVVRTRTVVSSAEPPVVTVAATSAAPDHQESPPPPPLPPRLNKSANKTDEDGTDAGSGVMLRRPETAANDQIRLVTQYMQALGDSSGRSSGGSFDRDDLMTIDFSRHSAIESFDLCRARWRQLLSAAEPDDPEADTPLVNGERTKTVCLVSEQRELQPGLYVQRSATVSRTVRQPQQQAAQQPAASSNESVAAATAAQLPPHCQEDLSDLLVWDNANSTANATNSNTSGDDCILVRGGPLDALLVYACLPGNDRPHILFCESFAATFPCFAKPAELLAKIVERCLHFKTQANKDTLWKSAFAFLIRVLDESTQQDRENRLNSSSTGSDSASCSPLMEQLAKLKERLLADGNLAEVQILGSALHCLRIQQQQQRDEEESEKAKSTLSLSSSLSIKRRNIVEFSPRQVAEQITLMDARLYRRIDIQEYLAFVRARSGEQFVNLQAFINFFNRLGFWAKTLVLGRPADRMRDRQRFMSFFCKVAEELRRHHNFNSHLAIVLCLVSLDRLPWPGRSVRRKLKDFTSKLANQSAFAREYFRNMSTTEPPLVPHVGEVLKYLTRIHEGVIGNDEIRQLPASYPVERARAVGPVINYWKYWMSYNCLDFCIKFKRYSANSMYYEFQSNPEILASIDNFNEALDEQQLAELETTIRHKYSQRPK</sequence>
<dbReference type="GO" id="GO:0005085">
    <property type="term" value="F:guanyl-nucleotide exchange factor activity"/>
    <property type="evidence" value="ECO:0007669"/>
    <property type="project" value="UniProtKB-KW"/>
</dbReference>
<dbReference type="SUPFAM" id="SSF48366">
    <property type="entry name" value="Ras GEF"/>
    <property type="match status" value="1"/>
</dbReference>
<dbReference type="GO" id="GO:0007265">
    <property type="term" value="P:Ras protein signal transduction"/>
    <property type="evidence" value="ECO:0007669"/>
    <property type="project" value="TreeGrafter"/>
</dbReference>
<dbReference type="InterPro" id="IPR036964">
    <property type="entry name" value="RASGEF_cat_dom_sf"/>
</dbReference>
<keyword evidence="6" id="KW-1185">Reference proteome</keyword>
<feature type="region of interest" description="Disordered" evidence="3">
    <location>
        <begin position="153"/>
        <end position="180"/>
    </location>
</feature>
<evidence type="ECO:0000256" key="3">
    <source>
        <dbReference type="SAM" id="MobiDB-lite"/>
    </source>
</evidence>
<feature type="region of interest" description="Disordered" evidence="3">
    <location>
        <begin position="220"/>
        <end position="239"/>
    </location>
</feature>
<reference evidence="5 6" key="1">
    <citation type="submission" date="2017-06" db="EMBL/GenBank/DDBJ databases">
        <title>A platform for efficient transgenesis in Macrostomum lignano, a flatworm model organism for stem cell research.</title>
        <authorList>
            <person name="Berezikov E."/>
        </authorList>
    </citation>
    <scope>NUCLEOTIDE SEQUENCE [LARGE SCALE GENOMIC DNA]</scope>
    <source>
        <strain evidence="5">DV1</strain>
        <tissue evidence="5">Whole organism</tissue>
    </source>
</reference>
<dbReference type="STRING" id="282301.A0A267EU85"/>
<feature type="region of interest" description="Disordered" evidence="3">
    <location>
        <begin position="249"/>
        <end position="278"/>
    </location>
</feature>